<proteinExistence type="predicted"/>
<dbReference type="EMBL" id="JAOPKD010000017">
    <property type="protein sequence ID" value="MCU4727990.1"/>
    <property type="molecule type" value="Genomic_DNA"/>
</dbReference>
<keyword evidence="4" id="KW-1185">Reference proteome</keyword>
<reference evidence="3" key="1">
    <citation type="submission" date="2023-02" db="EMBL/GenBank/DDBJ databases">
        <title>Enrichment on poylsaccharides allowed isolation of novel metabolic and taxonomic groups of Haloarchaea.</title>
        <authorList>
            <person name="Sorokin D.Y."/>
            <person name="Elcheninov A.G."/>
            <person name="Khizhniak T.V."/>
            <person name="Kolganova T.V."/>
            <person name="Kublanov I.V."/>
        </authorList>
    </citation>
    <scope>NUCLEOTIDE SEQUENCE</scope>
    <source>
        <strain evidence="2 4">HArc-curdl5-1</strain>
        <strain evidence="3">HArc-curdl7</strain>
    </source>
</reference>
<gene>
    <name evidence="3" type="ORF">OB914_13605</name>
    <name evidence="2" type="ORF">OB916_12740</name>
</gene>
<feature type="transmembrane region" description="Helical" evidence="1">
    <location>
        <begin position="170"/>
        <end position="191"/>
    </location>
</feature>
<dbReference type="RefSeq" id="WP_315909671.1">
    <property type="nucleotide sequence ID" value="NZ_JAOPKC010000017.1"/>
</dbReference>
<keyword evidence="1" id="KW-1133">Transmembrane helix</keyword>
<comment type="caution">
    <text evidence="3">The sequence shown here is derived from an EMBL/GenBank/DDBJ whole genome shotgun (WGS) entry which is preliminary data.</text>
</comment>
<accession>A0AAE3IC99</accession>
<dbReference type="EMBL" id="JAOPKC010000017">
    <property type="protein sequence ID" value="MCU4718917.1"/>
    <property type="molecule type" value="Genomic_DNA"/>
</dbReference>
<keyword evidence="1" id="KW-0472">Membrane</keyword>
<evidence type="ECO:0000313" key="3">
    <source>
        <dbReference type="EMBL" id="MCU4727990.1"/>
    </source>
</evidence>
<protein>
    <submittedName>
        <fullName evidence="3">Zinc ribbon domain-containing protein</fullName>
    </submittedName>
</protein>
<name>A0AAE3IC99_9EURY</name>
<organism evidence="3 5">
    <name type="scientific">Halapricum hydrolyticum</name>
    <dbReference type="NCBI Taxonomy" id="2979991"/>
    <lineage>
        <taxon>Archaea</taxon>
        <taxon>Methanobacteriati</taxon>
        <taxon>Methanobacteriota</taxon>
        <taxon>Stenosarchaea group</taxon>
        <taxon>Halobacteria</taxon>
        <taxon>Halobacteriales</taxon>
        <taxon>Haloarculaceae</taxon>
        <taxon>Halapricum</taxon>
    </lineage>
</organism>
<dbReference type="AlphaFoldDB" id="A0AAE3IC99"/>
<sequence>MSDERPREDVEATCPQCGTSIADHDGSCPSCGLVFLDDEGGLTDEAADALFEDSNLDLENLDLSRSEYYTPQWMRLIVGLAISTPMAPLVLFVVGSIVSLPLWVSGLVFVLGWLLPAVLLSRLALPSVIVAVGLVVLGSTLALAPPAIVVGRAVVGSDAETIGTFGPDAWAAQAAFLAVGIVVLGLGGFLYRYASVKRGAWAEDGHR</sequence>
<evidence type="ECO:0000313" key="5">
    <source>
        <dbReference type="Proteomes" id="UP001209746"/>
    </source>
</evidence>
<dbReference type="Proteomes" id="UP001209746">
    <property type="component" value="Unassembled WGS sequence"/>
</dbReference>
<feature type="transmembrane region" description="Helical" evidence="1">
    <location>
        <begin position="128"/>
        <end position="150"/>
    </location>
</feature>
<evidence type="ECO:0000313" key="4">
    <source>
        <dbReference type="Proteomes" id="UP001208186"/>
    </source>
</evidence>
<feature type="transmembrane region" description="Helical" evidence="1">
    <location>
        <begin position="100"/>
        <end position="121"/>
    </location>
</feature>
<evidence type="ECO:0000256" key="1">
    <source>
        <dbReference type="SAM" id="Phobius"/>
    </source>
</evidence>
<evidence type="ECO:0000313" key="2">
    <source>
        <dbReference type="EMBL" id="MCU4718917.1"/>
    </source>
</evidence>
<keyword evidence="1" id="KW-0812">Transmembrane</keyword>
<dbReference type="Proteomes" id="UP001208186">
    <property type="component" value="Unassembled WGS sequence"/>
</dbReference>
<feature type="transmembrane region" description="Helical" evidence="1">
    <location>
        <begin position="73"/>
        <end position="94"/>
    </location>
</feature>